<feature type="coiled-coil region" evidence="1">
    <location>
        <begin position="82"/>
        <end position="109"/>
    </location>
</feature>
<dbReference type="Proteomes" id="UP000027195">
    <property type="component" value="Unassembled WGS sequence"/>
</dbReference>
<dbReference type="AlphaFoldDB" id="A0A067M4K2"/>
<proteinExistence type="predicted"/>
<accession>A0A067M4K2</accession>
<keyword evidence="3" id="KW-1185">Reference proteome</keyword>
<evidence type="ECO:0000313" key="3">
    <source>
        <dbReference type="Proteomes" id="UP000027195"/>
    </source>
</evidence>
<organism evidence="2 3">
    <name type="scientific">Botryobasidium botryosum (strain FD-172 SS1)</name>
    <dbReference type="NCBI Taxonomy" id="930990"/>
    <lineage>
        <taxon>Eukaryota</taxon>
        <taxon>Fungi</taxon>
        <taxon>Dikarya</taxon>
        <taxon>Basidiomycota</taxon>
        <taxon>Agaricomycotina</taxon>
        <taxon>Agaricomycetes</taxon>
        <taxon>Cantharellales</taxon>
        <taxon>Botryobasidiaceae</taxon>
        <taxon>Botryobasidium</taxon>
    </lineage>
</organism>
<protein>
    <submittedName>
        <fullName evidence="2">Uncharacterized protein</fullName>
    </submittedName>
</protein>
<name>A0A067M4K2_BOTB1</name>
<sequence>MQGTLGFYFKVGDALYGVTARHVLFPAEQGNAPYTYVAFDDFLASIQANIGILNNTITVLEKCVVSYRKKAEAGNQQAARDLAMTEADMNTKKETIEELRKLFAKMKKDWSEVNNRVIGHVVWAPPITGLNPPHGYTRDVCVIKLDKKKLLPNFKGNVIDLGPEIEPGKFMSLMYPRRDAPSKFDYPEDRLFKLEAILPAAKIKESNNQDLKGDPVRSVIKRGHTTFTTIGRLNGFESHERRYSLLGKFDSVEAAVYPYDNNSGPFSRGGDSGALIAGPEAEFIALLTGGTGPTDSSDITYGTPMEWLWNQVIKPQFPDAVLCFDIPEN</sequence>
<keyword evidence="1" id="KW-0175">Coiled coil</keyword>
<evidence type="ECO:0000256" key="1">
    <source>
        <dbReference type="SAM" id="Coils"/>
    </source>
</evidence>
<gene>
    <name evidence="2" type="ORF">BOTBODRAFT_163776</name>
</gene>
<evidence type="ECO:0000313" key="2">
    <source>
        <dbReference type="EMBL" id="KDQ10479.1"/>
    </source>
</evidence>
<dbReference type="InParanoid" id="A0A067M4K2"/>
<dbReference type="HOGENOM" id="CLU_024804_1_0_1"/>
<dbReference type="EMBL" id="KL198067">
    <property type="protein sequence ID" value="KDQ10479.1"/>
    <property type="molecule type" value="Genomic_DNA"/>
</dbReference>
<reference evidence="3" key="1">
    <citation type="journal article" date="2014" name="Proc. Natl. Acad. Sci. U.S.A.">
        <title>Extensive sampling of basidiomycete genomes demonstrates inadequacy of the white-rot/brown-rot paradigm for wood decay fungi.</title>
        <authorList>
            <person name="Riley R."/>
            <person name="Salamov A.A."/>
            <person name="Brown D.W."/>
            <person name="Nagy L.G."/>
            <person name="Floudas D."/>
            <person name="Held B.W."/>
            <person name="Levasseur A."/>
            <person name="Lombard V."/>
            <person name="Morin E."/>
            <person name="Otillar R."/>
            <person name="Lindquist E.A."/>
            <person name="Sun H."/>
            <person name="LaButti K.M."/>
            <person name="Schmutz J."/>
            <person name="Jabbour D."/>
            <person name="Luo H."/>
            <person name="Baker S.E."/>
            <person name="Pisabarro A.G."/>
            <person name="Walton J.D."/>
            <person name="Blanchette R.A."/>
            <person name="Henrissat B."/>
            <person name="Martin F."/>
            <person name="Cullen D."/>
            <person name="Hibbett D.S."/>
            <person name="Grigoriev I.V."/>
        </authorList>
    </citation>
    <scope>NUCLEOTIDE SEQUENCE [LARGE SCALE GENOMIC DNA]</scope>
    <source>
        <strain evidence="3">FD-172 SS1</strain>
    </source>
</reference>
<dbReference type="OrthoDB" id="5424209at2759"/>